<evidence type="ECO:0000256" key="1">
    <source>
        <dbReference type="SAM" id="MobiDB-lite"/>
    </source>
</evidence>
<organism evidence="2 3">
    <name type="scientific">Karstenula rhodostoma CBS 690.94</name>
    <dbReference type="NCBI Taxonomy" id="1392251"/>
    <lineage>
        <taxon>Eukaryota</taxon>
        <taxon>Fungi</taxon>
        <taxon>Dikarya</taxon>
        <taxon>Ascomycota</taxon>
        <taxon>Pezizomycotina</taxon>
        <taxon>Dothideomycetes</taxon>
        <taxon>Pleosporomycetidae</taxon>
        <taxon>Pleosporales</taxon>
        <taxon>Massarineae</taxon>
        <taxon>Didymosphaeriaceae</taxon>
        <taxon>Karstenula</taxon>
    </lineage>
</organism>
<keyword evidence="3" id="KW-1185">Reference proteome</keyword>
<dbReference type="AlphaFoldDB" id="A0A9P4PDQ7"/>
<gene>
    <name evidence="2" type="ORF">P171DRAFT_445651</name>
</gene>
<dbReference type="Proteomes" id="UP000799764">
    <property type="component" value="Unassembled WGS sequence"/>
</dbReference>
<evidence type="ECO:0000313" key="3">
    <source>
        <dbReference type="Proteomes" id="UP000799764"/>
    </source>
</evidence>
<protein>
    <submittedName>
        <fullName evidence="2">Uncharacterized protein</fullName>
    </submittedName>
</protein>
<name>A0A9P4PDQ7_9PLEO</name>
<comment type="caution">
    <text evidence="2">The sequence shown here is derived from an EMBL/GenBank/DDBJ whole genome shotgun (WGS) entry which is preliminary data.</text>
</comment>
<sequence length="113" mass="11976">MHYADPGNRKGRIKTSAKNKARLIPSERPSNPPPSGTGNARPSPAERRRRSAGFSVGARGRAGEGGFWGGGLVGREIVDVMVANHPRSVGLHNPISWSGGAETERAVTGRRVL</sequence>
<evidence type="ECO:0000313" key="2">
    <source>
        <dbReference type="EMBL" id="KAF2443155.1"/>
    </source>
</evidence>
<accession>A0A9P4PDQ7</accession>
<reference evidence="2" key="1">
    <citation type="journal article" date="2020" name="Stud. Mycol.">
        <title>101 Dothideomycetes genomes: a test case for predicting lifestyles and emergence of pathogens.</title>
        <authorList>
            <person name="Haridas S."/>
            <person name="Albert R."/>
            <person name="Binder M."/>
            <person name="Bloem J."/>
            <person name="Labutti K."/>
            <person name="Salamov A."/>
            <person name="Andreopoulos B."/>
            <person name="Baker S."/>
            <person name="Barry K."/>
            <person name="Bills G."/>
            <person name="Bluhm B."/>
            <person name="Cannon C."/>
            <person name="Castanera R."/>
            <person name="Culley D."/>
            <person name="Daum C."/>
            <person name="Ezra D."/>
            <person name="Gonzalez J."/>
            <person name="Henrissat B."/>
            <person name="Kuo A."/>
            <person name="Liang C."/>
            <person name="Lipzen A."/>
            <person name="Lutzoni F."/>
            <person name="Magnuson J."/>
            <person name="Mondo S."/>
            <person name="Nolan M."/>
            <person name="Ohm R."/>
            <person name="Pangilinan J."/>
            <person name="Park H.-J."/>
            <person name="Ramirez L."/>
            <person name="Alfaro M."/>
            <person name="Sun H."/>
            <person name="Tritt A."/>
            <person name="Yoshinaga Y."/>
            <person name="Zwiers L.-H."/>
            <person name="Turgeon B."/>
            <person name="Goodwin S."/>
            <person name="Spatafora J."/>
            <person name="Crous P."/>
            <person name="Grigoriev I."/>
        </authorList>
    </citation>
    <scope>NUCLEOTIDE SEQUENCE</scope>
    <source>
        <strain evidence="2">CBS 690.94</strain>
    </source>
</reference>
<dbReference type="EMBL" id="MU001503">
    <property type="protein sequence ID" value="KAF2443155.1"/>
    <property type="molecule type" value="Genomic_DNA"/>
</dbReference>
<feature type="region of interest" description="Disordered" evidence="1">
    <location>
        <begin position="1"/>
        <end position="61"/>
    </location>
</feature>
<proteinExistence type="predicted"/>
<feature type="compositionally biased region" description="Basic residues" evidence="1">
    <location>
        <begin position="9"/>
        <end position="21"/>
    </location>
</feature>